<feature type="non-terminal residue" evidence="3">
    <location>
        <position position="1"/>
    </location>
</feature>
<evidence type="ECO:0000313" key="3">
    <source>
        <dbReference type="EMBL" id="GEY36414.1"/>
    </source>
</evidence>
<accession>A0A699HMJ6</accession>
<evidence type="ECO:0000256" key="2">
    <source>
        <dbReference type="SAM" id="Phobius"/>
    </source>
</evidence>
<sequence length="226" mass="26057">DLKVIEFLLHQGIDSSLKDPIVQSNLGDNFVDSMPEMFTDEHAIDYSSPSIFDEYDDHFLEVESDAENVYNNPFDSKGVKIKESKLLIDKLDLPCDFLPSEYDSFISQDFSRVDALPSTKNEDKLFNPSILSQENPFEIITHVVQDKKLAHLMLLWCLRILILLFMNLFYSKKFPGNGYDKKGTNSKQNRTKPSTKQKAWKSQQSEVNKKLNPTKLKPKKSKSQEK</sequence>
<keyword evidence="2" id="KW-0472">Membrane</keyword>
<reference evidence="3" key="1">
    <citation type="journal article" date="2019" name="Sci. Rep.">
        <title>Draft genome of Tanacetum cinerariifolium, the natural source of mosquito coil.</title>
        <authorList>
            <person name="Yamashiro T."/>
            <person name="Shiraishi A."/>
            <person name="Satake H."/>
            <person name="Nakayama K."/>
        </authorList>
    </citation>
    <scope>NUCLEOTIDE SEQUENCE</scope>
</reference>
<feature type="compositionally biased region" description="Basic residues" evidence="1">
    <location>
        <begin position="216"/>
        <end position="226"/>
    </location>
</feature>
<dbReference type="AlphaFoldDB" id="A0A699HMJ6"/>
<feature type="region of interest" description="Disordered" evidence="1">
    <location>
        <begin position="179"/>
        <end position="226"/>
    </location>
</feature>
<name>A0A699HMJ6_TANCI</name>
<proteinExistence type="predicted"/>
<keyword evidence="2" id="KW-0812">Transmembrane</keyword>
<keyword evidence="2" id="KW-1133">Transmembrane helix</keyword>
<protein>
    <submittedName>
        <fullName evidence="3">Uncharacterized protein</fullName>
    </submittedName>
</protein>
<gene>
    <name evidence="3" type="ORF">Tci_408388</name>
</gene>
<dbReference type="EMBL" id="BKCJ010172427">
    <property type="protein sequence ID" value="GEY36414.1"/>
    <property type="molecule type" value="Genomic_DNA"/>
</dbReference>
<organism evidence="3">
    <name type="scientific">Tanacetum cinerariifolium</name>
    <name type="common">Dalmatian daisy</name>
    <name type="synonym">Chrysanthemum cinerariifolium</name>
    <dbReference type="NCBI Taxonomy" id="118510"/>
    <lineage>
        <taxon>Eukaryota</taxon>
        <taxon>Viridiplantae</taxon>
        <taxon>Streptophyta</taxon>
        <taxon>Embryophyta</taxon>
        <taxon>Tracheophyta</taxon>
        <taxon>Spermatophyta</taxon>
        <taxon>Magnoliopsida</taxon>
        <taxon>eudicotyledons</taxon>
        <taxon>Gunneridae</taxon>
        <taxon>Pentapetalae</taxon>
        <taxon>asterids</taxon>
        <taxon>campanulids</taxon>
        <taxon>Asterales</taxon>
        <taxon>Asteraceae</taxon>
        <taxon>Asteroideae</taxon>
        <taxon>Anthemideae</taxon>
        <taxon>Anthemidinae</taxon>
        <taxon>Tanacetum</taxon>
    </lineage>
</organism>
<evidence type="ECO:0000256" key="1">
    <source>
        <dbReference type="SAM" id="MobiDB-lite"/>
    </source>
</evidence>
<feature type="compositionally biased region" description="Basic residues" evidence="1">
    <location>
        <begin position="189"/>
        <end position="199"/>
    </location>
</feature>
<feature type="transmembrane region" description="Helical" evidence="2">
    <location>
        <begin position="149"/>
        <end position="170"/>
    </location>
</feature>
<comment type="caution">
    <text evidence="3">The sequence shown here is derived from an EMBL/GenBank/DDBJ whole genome shotgun (WGS) entry which is preliminary data.</text>
</comment>